<protein>
    <submittedName>
        <fullName evidence="1">Uncharacterized protein</fullName>
    </submittedName>
</protein>
<evidence type="ECO:0000313" key="1">
    <source>
        <dbReference type="EMBL" id="ANH51522.1"/>
    </source>
</evidence>
<organism evidence="1 2">
    <name type="scientific">Erwinia phage vB_EamM_Simmy50</name>
    <dbReference type="NCBI Taxonomy" id="1815988"/>
    <lineage>
        <taxon>Viruses</taxon>
        <taxon>Duplodnaviria</taxon>
        <taxon>Heunggongvirae</taxon>
        <taxon>Uroviricota</taxon>
        <taxon>Caudoviricetes</taxon>
        <taxon>Chimalliviridae</taxon>
        <taxon>Agricanvirus</taxon>
        <taxon>Agricanvirus simmy50</taxon>
    </lineage>
</organism>
<dbReference type="Proteomes" id="UP000222975">
    <property type="component" value="Segment"/>
</dbReference>
<evidence type="ECO:0000313" key="2">
    <source>
        <dbReference type="Proteomes" id="UP000222975"/>
    </source>
</evidence>
<sequence>MNNFINDALDIIELNESSARTELCRKQEASLPAYILKLATRLAKKIAYAVSLMERRDEGYVRLGTYSDRWLLCFGDRISRYGMHTSGKHALYLTLDWATFIRDHKLFNVANHLLQLALGKLLPGHCVLLGGETPKHEFEFVICKQTIK</sequence>
<accession>A0A173GCY1</accession>
<dbReference type="EMBL" id="KU886223">
    <property type="protein sequence ID" value="ANH51522.1"/>
    <property type="molecule type" value="Genomic_DNA"/>
</dbReference>
<name>A0A173GCY1_9CAUD</name>
<reference evidence="2" key="1">
    <citation type="submission" date="2016-03" db="EMBL/GenBank/DDBJ databases">
        <authorList>
            <person name="Sharma R."/>
            <person name="Simister A.R."/>
            <person name="Berg J.A."/>
            <person name="Jensen G.L."/>
            <person name="Keele B.R."/>
            <person name="Ward M.E.H."/>
            <person name="Breakwell D.P."/>
            <person name="Hope S."/>
            <person name="Grose J.H."/>
        </authorList>
    </citation>
    <scope>NUCLEOTIDE SEQUENCE [LARGE SCALE GENOMIC DNA]</scope>
</reference>
<proteinExistence type="predicted"/>
<keyword evidence="2" id="KW-1185">Reference proteome</keyword>
<gene>
    <name evidence="1" type="ORF">SIMMY50_60</name>
</gene>